<dbReference type="Gene3D" id="1.10.1300.10">
    <property type="entry name" value="3'5'-cyclic nucleotide phosphodiesterase, catalytic domain"/>
    <property type="match status" value="1"/>
</dbReference>
<feature type="compositionally biased region" description="Gly residues" evidence="6">
    <location>
        <begin position="469"/>
        <end position="479"/>
    </location>
</feature>
<feature type="binding site" evidence="5">
    <location>
        <position position="1258"/>
    </location>
    <ligand>
        <name>Zn(2+)</name>
        <dbReference type="ChEBI" id="CHEBI:29105"/>
        <label>2</label>
    </ligand>
</feature>
<dbReference type="GO" id="GO:0046872">
    <property type="term" value="F:metal ion binding"/>
    <property type="evidence" value="ECO:0007669"/>
    <property type="project" value="UniProtKB-KW"/>
</dbReference>
<gene>
    <name evidence="9" type="ORF">HYH02_002327</name>
</gene>
<feature type="active site" description="Proton donor" evidence="3">
    <location>
        <position position="1216"/>
    </location>
</feature>
<dbReference type="CDD" id="cd00077">
    <property type="entry name" value="HDc"/>
    <property type="match status" value="1"/>
</dbReference>
<keyword evidence="7" id="KW-0812">Transmembrane</keyword>
<feature type="domain" description="PDEase" evidence="8">
    <location>
        <begin position="1126"/>
        <end position="1521"/>
    </location>
</feature>
<feature type="binding site" evidence="4">
    <location>
        <position position="1427"/>
    </location>
    <ligand>
        <name>AMP</name>
        <dbReference type="ChEBI" id="CHEBI:456215"/>
    </ligand>
</feature>
<feature type="binding site" evidence="5">
    <location>
        <position position="1258"/>
    </location>
    <ligand>
        <name>Zn(2+)</name>
        <dbReference type="ChEBI" id="CHEBI:29105"/>
        <label>1</label>
    </ligand>
</feature>
<evidence type="ECO:0000313" key="10">
    <source>
        <dbReference type="Proteomes" id="UP000613740"/>
    </source>
</evidence>
<comment type="caution">
    <text evidence="9">The sequence shown here is derived from an EMBL/GenBank/DDBJ whole genome shotgun (WGS) entry which is preliminary data.</text>
</comment>
<name>A0A836BBH7_9CHLO</name>
<dbReference type="PRINTS" id="PR00387">
    <property type="entry name" value="PDIESTERASE1"/>
</dbReference>
<dbReference type="InterPro" id="IPR036971">
    <property type="entry name" value="PDEase_catalytic_dom_sf"/>
</dbReference>
<dbReference type="SUPFAM" id="SSF109604">
    <property type="entry name" value="HD-domain/PDEase-like"/>
    <property type="match status" value="1"/>
</dbReference>
<feature type="region of interest" description="Disordered" evidence="6">
    <location>
        <begin position="1066"/>
        <end position="1107"/>
    </location>
</feature>
<dbReference type="OrthoDB" id="546632at2759"/>
<feature type="region of interest" description="Disordered" evidence="6">
    <location>
        <begin position="463"/>
        <end position="495"/>
    </location>
</feature>
<feature type="compositionally biased region" description="Low complexity" evidence="6">
    <location>
        <begin position="1071"/>
        <end position="1091"/>
    </location>
</feature>
<dbReference type="PROSITE" id="PS51845">
    <property type="entry name" value="PDEASE_I_2"/>
    <property type="match status" value="1"/>
</dbReference>
<feature type="region of interest" description="Disordered" evidence="6">
    <location>
        <begin position="1351"/>
        <end position="1377"/>
    </location>
</feature>
<proteinExistence type="predicted"/>
<feature type="region of interest" description="Disordered" evidence="6">
    <location>
        <begin position="870"/>
        <end position="897"/>
    </location>
</feature>
<dbReference type="InterPro" id="IPR002073">
    <property type="entry name" value="PDEase_catalytic_dom"/>
</dbReference>
<evidence type="ECO:0000256" key="4">
    <source>
        <dbReference type="PIRSR" id="PIRSR623088-2"/>
    </source>
</evidence>
<evidence type="ECO:0000256" key="6">
    <source>
        <dbReference type="SAM" id="MobiDB-lite"/>
    </source>
</evidence>
<organism evidence="9 10">
    <name type="scientific">Chlamydomonas schloesseri</name>
    <dbReference type="NCBI Taxonomy" id="2026947"/>
    <lineage>
        <taxon>Eukaryota</taxon>
        <taxon>Viridiplantae</taxon>
        <taxon>Chlorophyta</taxon>
        <taxon>core chlorophytes</taxon>
        <taxon>Chlorophyceae</taxon>
        <taxon>CS clade</taxon>
        <taxon>Chlamydomonadales</taxon>
        <taxon>Chlamydomonadaceae</taxon>
        <taxon>Chlamydomonas</taxon>
    </lineage>
</organism>
<keyword evidence="2" id="KW-0378">Hydrolase</keyword>
<keyword evidence="7" id="KW-0472">Membrane</keyword>
<dbReference type="SMART" id="SM00471">
    <property type="entry name" value="HDc"/>
    <property type="match status" value="1"/>
</dbReference>
<feature type="binding site" evidence="4">
    <location>
        <position position="1478"/>
    </location>
    <ligand>
        <name>AMP</name>
        <dbReference type="ChEBI" id="CHEBI:456215"/>
    </ligand>
</feature>
<dbReference type="PANTHER" id="PTHR11347">
    <property type="entry name" value="CYCLIC NUCLEOTIDE PHOSPHODIESTERASE"/>
    <property type="match status" value="1"/>
</dbReference>
<feature type="transmembrane region" description="Helical" evidence="7">
    <location>
        <begin position="325"/>
        <end position="350"/>
    </location>
</feature>
<evidence type="ECO:0000256" key="1">
    <source>
        <dbReference type="ARBA" id="ARBA00022723"/>
    </source>
</evidence>
<dbReference type="InterPro" id="IPR023088">
    <property type="entry name" value="PDEase"/>
</dbReference>
<keyword evidence="1 5" id="KW-0479">Metal-binding</keyword>
<dbReference type="EMBL" id="JAEHOD010000004">
    <property type="protein sequence ID" value="KAG2452990.1"/>
    <property type="molecule type" value="Genomic_DNA"/>
</dbReference>
<sequence length="1526" mass="155431">MSTTPGGAGACEHDPEPAKWSLNALKLELQTLWRIARSYPSTWLAPLLVLILCCGLGIFGVQRMSQISVDSTKAKASSIASTTAAALEQRFWTAAAPLQLLSSMVRFAPHWGDAQQLFLGVGPSLLAQEATQSILCLELSPAGITRTTVPHIPSSIGYNMLLASWPTPDRRPYLSAAKWRRPAVVGPVTKANGAVVAWVATPVFANSSSEQELFGITGNLTNSACGDLCAYNATGQERWWGFVSAAMDVAALTLGRDSPLSQLHDLGYHYRLVAPVAAADGGLQVVAGSGLGAEPHDPVVSAVQITRSTQWTLYLAPEDGTWTPAWFGGVVAVVVVMSLVVAGLLFALLISRHKQRMLLEALLPKQVIAEMQTDAKHITEMAAAPRLNTADTPAGMLLNLLGDLLEGQPPDVRDVVFLRSAILRSADLYTPMDFKTQLKGANLDVDVMHALMRQLGAADDRRFLTAGSRPGGGGGGGGSVRPNHHNRSSGLSHAGTSLDAAATPYGPIVSVQTSGLIVNVAGVGGGGGGVGGSAHTVAAAAAAGSRLSADDTAATCSTTRYSHAGGQTTTGPSSTGELAFSRFSRVTDSGFNGTNGANGTGGTVVAVNGTGGLSCSVGPGAGAGGVGLLGLPRSSFDTLSGALAVLLAPAPLLFPPASSARQGEVFLPHLGSCQQLSFNDASGCWHGAAAGAAAGASAGAPAAASALLPLPPVQALDPLASCVSGVMSNSALLLPPRFEAGRVSATGAFPAGAHEALLASAALPDGGGSGGGYQHLGPLPPATASCSPLPSGVLNVAPHSSSLLHHSGHMAHLMTAHEVADRALAGGGSVAGGGVGLEGVRAGSAGVPPLVRFGSTSHGLLPSHGSVPSNLAGSAGPGAWTPSRVGHAPGRPPARRVSGSLIMLDGMRRVTSNGGFCGSDGLIMSPQPAGGSQRCTPTLVGGTSAAVTASAAAVAAPPPASSAGNGAVGSGWKGLLNLLGVAGGTEGSTGGGGGGSRRGSTGAVIASTASACAPPAADSPTPTTLTTAVPVSTVAATGMSRFRQQGTGPTATVAVTCSAGLPGVSQPQGLSSAVDSATSAAAPPFSASPQPLQGGQRASGPHRPSSHLQAQMLEQAGGQLSGGGGRRILQQPVAAATLLPPPPIIEEVERVLSRADNWYFDSWRLAEVSQGHALSSLGFYLIHREGLIDKFRLKPIVLARLLRTIEAGYSPDNPYHNATHAADVLQTLHVLIHGAKLHSGYLDRLGLLAAYFAAMVHDHGHPGLTNDFLIATGDALAVRYNDRSPLENHHAASAFALLQRHDLDLLGHLPQPDRAAFRKQVIEMVVGTDMKQHFTILSHFNTAHRLPSYTAQSPAPAAASSNNSTGDAPEPSPPSELAPAAVSVAVSMSAGPGAPVSTAPPPAGTAPEPLDEAERLLTLQVALKAADIGHLGEELGVHERWLGVLEEEFFRQGDKERALGLPISPLFDRAKQGVSKSQVGFYDFVALPLVHALAAAFPGARPLLTAFRRNYSHWRSVEAAANNPSR</sequence>
<dbReference type="GO" id="GO:0007165">
    <property type="term" value="P:signal transduction"/>
    <property type="evidence" value="ECO:0007669"/>
    <property type="project" value="InterPro"/>
</dbReference>
<reference evidence="9" key="1">
    <citation type="journal article" date="2020" name="bioRxiv">
        <title>Comparative genomics of Chlamydomonas.</title>
        <authorList>
            <person name="Craig R.J."/>
            <person name="Hasan A.R."/>
            <person name="Ness R.W."/>
            <person name="Keightley P.D."/>
        </authorList>
    </citation>
    <scope>NUCLEOTIDE SEQUENCE</scope>
    <source>
        <strain evidence="9">CCAP 11/173</strain>
    </source>
</reference>
<feature type="binding site" evidence="5">
    <location>
        <position position="1427"/>
    </location>
    <ligand>
        <name>Zn(2+)</name>
        <dbReference type="ChEBI" id="CHEBI:29105"/>
        <label>1</label>
    </ligand>
</feature>
<feature type="compositionally biased region" description="Low complexity" evidence="6">
    <location>
        <begin position="1353"/>
        <end position="1364"/>
    </location>
</feature>
<evidence type="ECO:0000256" key="5">
    <source>
        <dbReference type="PIRSR" id="PIRSR623088-3"/>
    </source>
</evidence>
<feature type="binding site" evidence="4">
    <location>
        <begin position="1216"/>
        <end position="1220"/>
    </location>
    <ligand>
        <name>AMP</name>
        <dbReference type="ChEBI" id="CHEBI:456215"/>
    </ligand>
</feature>
<dbReference type="Proteomes" id="UP000613740">
    <property type="component" value="Unassembled WGS sequence"/>
</dbReference>
<evidence type="ECO:0000313" key="9">
    <source>
        <dbReference type="EMBL" id="KAG2452990.1"/>
    </source>
</evidence>
<accession>A0A836BBH7</accession>
<evidence type="ECO:0000256" key="7">
    <source>
        <dbReference type="SAM" id="Phobius"/>
    </source>
</evidence>
<evidence type="ECO:0000259" key="8">
    <source>
        <dbReference type="PROSITE" id="PS51845"/>
    </source>
</evidence>
<dbReference type="Pfam" id="PF00233">
    <property type="entry name" value="PDEase_I"/>
    <property type="match status" value="1"/>
</dbReference>
<dbReference type="GO" id="GO:0004114">
    <property type="term" value="F:3',5'-cyclic-nucleotide phosphodiesterase activity"/>
    <property type="evidence" value="ECO:0007669"/>
    <property type="project" value="InterPro"/>
</dbReference>
<evidence type="ECO:0000256" key="2">
    <source>
        <dbReference type="ARBA" id="ARBA00022801"/>
    </source>
</evidence>
<evidence type="ECO:0000256" key="3">
    <source>
        <dbReference type="PIRSR" id="PIRSR623088-1"/>
    </source>
</evidence>
<feature type="binding site" evidence="5">
    <location>
        <position position="1220"/>
    </location>
    <ligand>
        <name>Zn(2+)</name>
        <dbReference type="ChEBI" id="CHEBI:29105"/>
        <label>1</label>
    </ligand>
</feature>
<protein>
    <recommendedName>
        <fullName evidence="8">PDEase domain-containing protein</fullName>
    </recommendedName>
</protein>
<feature type="binding site" evidence="5">
    <location>
        <position position="1257"/>
    </location>
    <ligand>
        <name>Zn(2+)</name>
        <dbReference type="ChEBI" id="CHEBI:29105"/>
        <label>1</label>
    </ligand>
</feature>
<feature type="transmembrane region" description="Helical" evidence="7">
    <location>
        <begin position="43"/>
        <end position="61"/>
    </location>
</feature>
<keyword evidence="7" id="KW-1133">Transmembrane helix</keyword>
<keyword evidence="10" id="KW-1185">Reference proteome</keyword>
<dbReference type="InterPro" id="IPR003607">
    <property type="entry name" value="HD/PDEase_dom"/>
</dbReference>
<feature type="binding site" evidence="4">
    <location>
        <position position="1258"/>
    </location>
    <ligand>
        <name>AMP</name>
        <dbReference type="ChEBI" id="CHEBI:456215"/>
    </ligand>
</feature>